<dbReference type="InterPro" id="IPR036388">
    <property type="entry name" value="WH-like_DNA-bd_sf"/>
</dbReference>
<comment type="caution">
    <text evidence="8">The sequence shown here is derived from an EMBL/GenBank/DDBJ whole genome shotgun (WGS) entry which is preliminary data.</text>
</comment>
<dbReference type="InterPro" id="IPR001867">
    <property type="entry name" value="OmpR/PhoB-type_DNA-bd"/>
</dbReference>
<dbReference type="SUPFAM" id="SSF52540">
    <property type="entry name" value="P-loop containing nucleoside triphosphate hydrolases"/>
    <property type="match status" value="1"/>
</dbReference>
<feature type="DNA-binding region" description="OmpR/PhoB-type" evidence="5">
    <location>
        <begin position="1"/>
        <end position="95"/>
    </location>
</feature>
<evidence type="ECO:0000256" key="5">
    <source>
        <dbReference type="PROSITE-ProRule" id="PRU01091"/>
    </source>
</evidence>
<dbReference type="InterPro" id="IPR011990">
    <property type="entry name" value="TPR-like_helical_dom_sf"/>
</dbReference>
<dbReference type="Gene3D" id="1.25.40.10">
    <property type="entry name" value="Tetratricopeptide repeat domain"/>
    <property type="match status" value="1"/>
</dbReference>
<dbReference type="SMART" id="SM01043">
    <property type="entry name" value="BTAD"/>
    <property type="match status" value="1"/>
</dbReference>
<evidence type="ECO:0000256" key="1">
    <source>
        <dbReference type="ARBA" id="ARBA00005820"/>
    </source>
</evidence>
<dbReference type="PROSITE" id="PS51755">
    <property type="entry name" value="OMPR_PHOB"/>
    <property type="match status" value="1"/>
</dbReference>
<feature type="domain" description="OmpR/PhoB-type" evidence="7">
    <location>
        <begin position="1"/>
        <end position="95"/>
    </location>
</feature>
<dbReference type="EMBL" id="JBHLZU010000002">
    <property type="protein sequence ID" value="MFB9903066.1"/>
    <property type="molecule type" value="Genomic_DNA"/>
</dbReference>
<proteinExistence type="inferred from homology"/>
<keyword evidence="9" id="KW-1185">Reference proteome</keyword>
<feature type="region of interest" description="Disordered" evidence="6">
    <location>
        <begin position="265"/>
        <end position="286"/>
    </location>
</feature>
<evidence type="ECO:0000256" key="6">
    <source>
        <dbReference type="SAM" id="MobiDB-lite"/>
    </source>
</evidence>
<sequence length="615" mass="66949">MRVLGQFEVLRGGVAITPTPPKMRQVFALLAVNANSVVRTESFMEELWGPRPPSKANTTLQTYVSHLRKILASSERADLADSVLRTHRVGYSLDLPSESLDVQHFSELAQRGRAELESGMYENAADSLRSALAVWRGSALSDVQPGPLLKTHIARLEESRSSVTEQRMEVDLLLGRHHQLIAELSALVRQYPTHEGLHGKLMLALHRAGRRSEALRVFQAIRSTLVAKLGIEPGPELQKLHRSLLAGGVEPAESTPSGLAVVRDGGRETGRDNAWGEPPAQLPPDLPAFIGRNEELSKVEALMLRPPSSAPPVVSVTGGPGSGKSAFCIHAANRVRARFSHGQLYADLANTEPAEVLAGFLRALRGPHIPLPATLEERSQLFRSWTAHRKLLVVLDNATSASQVAPLVPTGQRCAVIVSCRRRLHWRSVGLMLDLPPLTPAESTDLLVSVIGQPRVRRDDAAASALLRLCGGSPLAVLAAATRLALRPHWSVARLVERLSAEEHRLRELTSGKLDVRASVEASVTQLDAQAREAFLALAPHAKEPLPLEKAAKLLNLDEYHAESVLERLVEFHLAIPETGGAADFAGWFRYRFPPLLRLAAHALAESAETVGAQY</sequence>
<comment type="similarity">
    <text evidence="1">Belongs to the AfsR/DnrI/RedD regulatory family.</text>
</comment>
<dbReference type="Pfam" id="PF00486">
    <property type="entry name" value="Trans_reg_C"/>
    <property type="match status" value="1"/>
</dbReference>
<dbReference type="SUPFAM" id="SSF46894">
    <property type="entry name" value="C-terminal effector domain of the bipartite response regulators"/>
    <property type="match status" value="1"/>
</dbReference>
<dbReference type="InterPro" id="IPR051677">
    <property type="entry name" value="AfsR-DnrI-RedD_regulator"/>
</dbReference>
<dbReference type="CDD" id="cd15831">
    <property type="entry name" value="BTAD"/>
    <property type="match status" value="1"/>
</dbReference>
<dbReference type="InterPro" id="IPR005158">
    <property type="entry name" value="BTAD"/>
</dbReference>
<gene>
    <name evidence="8" type="ORF">ACFFQA_03865</name>
</gene>
<protein>
    <submittedName>
        <fullName evidence="8">BTAD domain-containing putative transcriptional regulator</fullName>
    </submittedName>
</protein>
<dbReference type="Proteomes" id="UP001589693">
    <property type="component" value="Unassembled WGS sequence"/>
</dbReference>
<keyword evidence="4" id="KW-0804">Transcription</keyword>
<evidence type="ECO:0000313" key="8">
    <source>
        <dbReference type="EMBL" id="MFB9903066.1"/>
    </source>
</evidence>
<keyword evidence="2" id="KW-0805">Transcription regulation</keyword>
<keyword evidence="3 5" id="KW-0238">DNA-binding</keyword>
<dbReference type="RefSeq" id="WP_377850161.1">
    <property type="nucleotide sequence ID" value="NZ_JBHLZU010000002.1"/>
</dbReference>
<dbReference type="Pfam" id="PF03704">
    <property type="entry name" value="BTAD"/>
    <property type="match status" value="1"/>
</dbReference>
<dbReference type="InterPro" id="IPR016032">
    <property type="entry name" value="Sig_transdc_resp-reg_C-effctor"/>
</dbReference>
<evidence type="ECO:0000313" key="9">
    <source>
        <dbReference type="Proteomes" id="UP001589693"/>
    </source>
</evidence>
<evidence type="ECO:0000256" key="2">
    <source>
        <dbReference type="ARBA" id="ARBA00023015"/>
    </source>
</evidence>
<organism evidence="8 9">
    <name type="scientific">Allokutzneria oryzae</name>
    <dbReference type="NCBI Taxonomy" id="1378989"/>
    <lineage>
        <taxon>Bacteria</taxon>
        <taxon>Bacillati</taxon>
        <taxon>Actinomycetota</taxon>
        <taxon>Actinomycetes</taxon>
        <taxon>Pseudonocardiales</taxon>
        <taxon>Pseudonocardiaceae</taxon>
        <taxon>Allokutzneria</taxon>
    </lineage>
</organism>
<dbReference type="SUPFAM" id="SSF48452">
    <property type="entry name" value="TPR-like"/>
    <property type="match status" value="1"/>
</dbReference>
<dbReference type="SMART" id="SM00862">
    <property type="entry name" value="Trans_reg_C"/>
    <property type="match status" value="1"/>
</dbReference>
<name>A0ABV5ZQB7_9PSEU</name>
<dbReference type="PANTHER" id="PTHR35807">
    <property type="entry name" value="TRANSCRIPTIONAL REGULATOR REDD-RELATED"/>
    <property type="match status" value="1"/>
</dbReference>
<evidence type="ECO:0000256" key="4">
    <source>
        <dbReference type="ARBA" id="ARBA00023163"/>
    </source>
</evidence>
<dbReference type="Gene3D" id="3.40.50.300">
    <property type="entry name" value="P-loop containing nucleotide triphosphate hydrolases"/>
    <property type="match status" value="1"/>
</dbReference>
<reference evidence="8 9" key="1">
    <citation type="submission" date="2024-09" db="EMBL/GenBank/DDBJ databases">
        <authorList>
            <person name="Sun Q."/>
            <person name="Mori K."/>
        </authorList>
    </citation>
    <scope>NUCLEOTIDE SEQUENCE [LARGE SCALE GENOMIC DNA]</scope>
    <source>
        <strain evidence="8 9">TBRC 7907</strain>
    </source>
</reference>
<evidence type="ECO:0000259" key="7">
    <source>
        <dbReference type="PROSITE" id="PS51755"/>
    </source>
</evidence>
<evidence type="ECO:0000256" key="3">
    <source>
        <dbReference type="ARBA" id="ARBA00023125"/>
    </source>
</evidence>
<dbReference type="Gene3D" id="1.10.10.10">
    <property type="entry name" value="Winged helix-like DNA-binding domain superfamily/Winged helix DNA-binding domain"/>
    <property type="match status" value="1"/>
</dbReference>
<dbReference type="PANTHER" id="PTHR35807:SF1">
    <property type="entry name" value="TRANSCRIPTIONAL REGULATOR REDD"/>
    <property type="match status" value="1"/>
</dbReference>
<accession>A0ABV5ZQB7</accession>
<dbReference type="InterPro" id="IPR027417">
    <property type="entry name" value="P-loop_NTPase"/>
</dbReference>